<dbReference type="AlphaFoldDB" id="A0A8J3QAA2"/>
<feature type="compositionally biased region" description="Basic residues" evidence="1">
    <location>
        <begin position="31"/>
        <end position="41"/>
    </location>
</feature>
<sequence length="68" mass="7282">MDPLGMVTAISAVREHVTSAQPGAPVVPDKARHKPPSRTRTHALRRVAAAGLHRLAQKLEPQQSVCPS</sequence>
<comment type="caution">
    <text evidence="2">The sequence shown here is derived from an EMBL/GenBank/DDBJ whole genome shotgun (WGS) entry which is preliminary data.</text>
</comment>
<proteinExistence type="predicted"/>
<evidence type="ECO:0000256" key="1">
    <source>
        <dbReference type="SAM" id="MobiDB-lite"/>
    </source>
</evidence>
<dbReference type="EMBL" id="BONY01000030">
    <property type="protein sequence ID" value="GIH06825.1"/>
    <property type="molecule type" value="Genomic_DNA"/>
</dbReference>
<feature type="region of interest" description="Disordered" evidence="1">
    <location>
        <begin position="17"/>
        <end position="41"/>
    </location>
</feature>
<name>A0A8J3QAA2_9ACTN</name>
<keyword evidence="3" id="KW-1185">Reference proteome</keyword>
<evidence type="ECO:0000313" key="2">
    <source>
        <dbReference type="EMBL" id="GIH06825.1"/>
    </source>
</evidence>
<dbReference type="Proteomes" id="UP000612899">
    <property type="component" value="Unassembled WGS sequence"/>
</dbReference>
<organism evidence="2 3">
    <name type="scientific">Rhizocola hellebori</name>
    <dbReference type="NCBI Taxonomy" id="1392758"/>
    <lineage>
        <taxon>Bacteria</taxon>
        <taxon>Bacillati</taxon>
        <taxon>Actinomycetota</taxon>
        <taxon>Actinomycetes</taxon>
        <taxon>Micromonosporales</taxon>
        <taxon>Micromonosporaceae</taxon>
        <taxon>Rhizocola</taxon>
    </lineage>
</organism>
<dbReference type="RefSeq" id="WP_239124013.1">
    <property type="nucleotide sequence ID" value="NZ_BONY01000030.1"/>
</dbReference>
<evidence type="ECO:0000313" key="3">
    <source>
        <dbReference type="Proteomes" id="UP000612899"/>
    </source>
</evidence>
<protein>
    <submittedName>
        <fullName evidence="2">Uncharacterized protein</fullName>
    </submittedName>
</protein>
<reference evidence="2" key="1">
    <citation type="submission" date="2021-01" db="EMBL/GenBank/DDBJ databases">
        <title>Whole genome shotgun sequence of Rhizocola hellebori NBRC 109834.</title>
        <authorList>
            <person name="Komaki H."/>
            <person name="Tamura T."/>
        </authorList>
    </citation>
    <scope>NUCLEOTIDE SEQUENCE</scope>
    <source>
        <strain evidence="2">NBRC 109834</strain>
    </source>
</reference>
<gene>
    <name evidence="2" type="ORF">Rhe02_48920</name>
</gene>
<accession>A0A8J3QAA2</accession>